<comment type="caution">
    <text evidence="1">The sequence shown here is derived from an EMBL/GenBank/DDBJ whole genome shotgun (WGS) entry which is preliminary data.</text>
</comment>
<name>A0A7W9ARN5_9SPHN</name>
<dbReference type="AlphaFoldDB" id="A0A7W9ARN5"/>
<dbReference type="RefSeq" id="WP_184029314.1">
    <property type="nucleotide sequence ID" value="NZ_JACIJJ010000004.1"/>
</dbReference>
<reference evidence="1 2" key="1">
    <citation type="submission" date="2020-08" db="EMBL/GenBank/DDBJ databases">
        <title>Genomic Encyclopedia of Type Strains, Phase IV (KMG-IV): sequencing the most valuable type-strain genomes for metagenomic binning, comparative biology and taxonomic classification.</title>
        <authorList>
            <person name="Goeker M."/>
        </authorList>
    </citation>
    <scope>NUCLEOTIDE SEQUENCE [LARGE SCALE GENOMIC DNA]</scope>
    <source>
        <strain evidence="1 2">DSM 27244</strain>
    </source>
</reference>
<dbReference type="EMBL" id="JACIJJ010000004">
    <property type="protein sequence ID" value="MBB5699347.1"/>
    <property type="molecule type" value="Genomic_DNA"/>
</dbReference>
<gene>
    <name evidence="1" type="ORF">FHR19_002713</name>
</gene>
<keyword evidence="2" id="KW-1185">Reference proteome</keyword>
<evidence type="ECO:0000313" key="1">
    <source>
        <dbReference type="EMBL" id="MBB5699347.1"/>
    </source>
</evidence>
<evidence type="ECO:0000313" key="2">
    <source>
        <dbReference type="Proteomes" id="UP000557739"/>
    </source>
</evidence>
<organism evidence="1 2">
    <name type="scientific">Sphingomonas yantingensis</name>
    <dbReference type="NCBI Taxonomy" id="1241761"/>
    <lineage>
        <taxon>Bacteria</taxon>
        <taxon>Pseudomonadati</taxon>
        <taxon>Pseudomonadota</taxon>
        <taxon>Alphaproteobacteria</taxon>
        <taxon>Sphingomonadales</taxon>
        <taxon>Sphingomonadaceae</taxon>
        <taxon>Sphingomonas</taxon>
    </lineage>
</organism>
<protein>
    <submittedName>
        <fullName evidence="1">Uncharacterized protein</fullName>
    </submittedName>
</protein>
<sequence>MIAEWLVTALLVQAGTPVFAPPPGVVLTLDIDHRQTEAGKPEKHYRSARRIVFERDGPGWRATLTHGGASVDAPGDAFARAMAATLAQPIVYRLDAAGTVTSVDSIDAVWARFVAAMRTTVGERAAAPLEALPAAARLGMLRGLIGDAIEARAAGEGPFPAEPIDLPAAPIAAGAKPAMLPGTRMATRLGDRLEITLKAAGPLGQPAGATSSIERTTRIDPATGLLDVRRERVVTRLADGTVALSRDMTSTLRYSNTRQETRREP</sequence>
<dbReference type="Proteomes" id="UP000557739">
    <property type="component" value="Unassembled WGS sequence"/>
</dbReference>
<proteinExistence type="predicted"/>
<accession>A0A7W9ARN5</accession>